<dbReference type="Pfam" id="PF12708">
    <property type="entry name" value="Pect-lyase_RHGA_epim"/>
    <property type="match status" value="1"/>
</dbReference>
<dbReference type="Proteomes" id="UP000565745">
    <property type="component" value="Unassembled WGS sequence"/>
</dbReference>
<protein>
    <recommendedName>
        <fullName evidence="1">Rhamnogalacturonase A/B/Epimerase-like pectate lyase domain-containing protein</fullName>
    </recommendedName>
</protein>
<dbReference type="InterPro" id="IPR012334">
    <property type="entry name" value="Pectin_lyas_fold"/>
</dbReference>
<name>A0A7W6M9X5_9RHOB</name>
<accession>A0A7W6M9X5</accession>
<organism evidence="2 3">
    <name type="scientific">Sulfitobacter noctilucicola</name>
    <dbReference type="NCBI Taxonomy" id="1342301"/>
    <lineage>
        <taxon>Bacteria</taxon>
        <taxon>Pseudomonadati</taxon>
        <taxon>Pseudomonadota</taxon>
        <taxon>Alphaproteobacteria</taxon>
        <taxon>Rhodobacterales</taxon>
        <taxon>Roseobacteraceae</taxon>
        <taxon>Sulfitobacter</taxon>
    </lineage>
</organism>
<reference evidence="2 3" key="1">
    <citation type="submission" date="2020-08" db="EMBL/GenBank/DDBJ databases">
        <title>Genomic Encyclopedia of Type Strains, Phase IV (KMG-IV): sequencing the most valuable type-strain genomes for metagenomic binning, comparative biology and taxonomic classification.</title>
        <authorList>
            <person name="Goeker M."/>
        </authorList>
    </citation>
    <scope>NUCLEOTIDE SEQUENCE [LARGE SCALE GENOMIC DNA]</scope>
    <source>
        <strain evidence="2 3">DSM 101015</strain>
    </source>
</reference>
<comment type="caution">
    <text evidence="2">The sequence shown here is derived from an EMBL/GenBank/DDBJ whole genome shotgun (WGS) entry which is preliminary data.</text>
</comment>
<proteinExistence type="predicted"/>
<dbReference type="Gene3D" id="2.160.20.10">
    <property type="entry name" value="Single-stranded right-handed beta-helix, Pectin lyase-like"/>
    <property type="match status" value="1"/>
</dbReference>
<dbReference type="EMBL" id="JACIFU010000003">
    <property type="protein sequence ID" value="MBB4175155.1"/>
    <property type="molecule type" value="Genomic_DNA"/>
</dbReference>
<evidence type="ECO:0000313" key="3">
    <source>
        <dbReference type="Proteomes" id="UP000565745"/>
    </source>
</evidence>
<dbReference type="OrthoDB" id="7749009at2"/>
<dbReference type="AlphaFoldDB" id="A0A7W6M9X5"/>
<dbReference type="InterPro" id="IPR011050">
    <property type="entry name" value="Pectin_lyase_fold/virulence"/>
</dbReference>
<evidence type="ECO:0000313" key="2">
    <source>
        <dbReference type="EMBL" id="MBB4175155.1"/>
    </source>
</evidence>
<keyword evidence="3" id="KW-1185">Reference proteome</keyword>
<dbReference type="RefSeq" id="WP_025055752.1">
    <property type="nucleotide sequence ID" value="NZ_JACIFU010000003.1"/>
</dbReference>
<dbReference type="SUPFAM" id="SSF51126">
    <property type="entry name" value="Pectin lyase-like"/>
    <property type="match status" value="1"/>
</dbReference>
<gene>
    <name evidence="2" type="ORF">GGR93_002943</name>
</gene>
<sequence>MNKAITDGLVLMPTPFANGLDVWSSGDGTPGSDTYENATNALFVAADQDFAGSLELLKTQNTQKLRYMGQTPLLPGCYLRVSVRVKAISGNLPSVRIGGYPARGNGTRVGGLNEFSTFTTLQSYGDVVEISAIIGTGGRGGVDMVWGTEPVYGHFGIDLVGPNGGIIRVDDIQIEDITSVFLRDMISIVDVTDYGAIGNGNTDNSAAFEAANAAANGRTVFVPAGNFRLANDVTIDTPVKFEGRVSMPDNAVLLLRRNFDLPTYIEAFENEEVAFKKAFQALLNNADHDSLDMGGRKINITEPLDMQSAVPGTVSYATRRVIRNGQLEAAASAAWNTDVYSSAATYSASDSRTLTSVNNIASIPIGALVEGTGVGREVYVRDKDLARQEITLSRPLYDAEGRQNFTFRKFKYLIDFSGFNALSKFVLADIELQCNDRCSGVLLARGGITFHLRDCFISRPADRGVSSVGTGCQGMLIDRCQFLSAEDSLDVPARRSIGFNSNTNDLKVRDNRATRFRHFCVLGGSNNQFTNNHFFQGDGVVNGVRSAGIVLASQSVGTVISNNYIDNCSIEWTNEHDPSPGFTSGFSFSALSITDNMFLSGDVAPWFSYFIVKPHGSGHFLNGVSVTGNRFRSLNGFIDRVERVDTSFADLDMSRCRNVTFEGNSYLGVSIQVSNPAQINYTQSTVSDAWTISAADVLPFQGEAVTVDSVLALGPIRNDNNVRQYDMPYVDTARGGNRNQIQVVWPTDVKGKVQTSIRMDNR</sequence>
<feature type="domain" description="Rhamnogalacturonase A/B/Epimerase-like pectate lyase" evidence="1">
    <location>
        <begin position="189"/>
        <end position="244"/>
    </location>
</feature>
<evidence type="ECO:0000259" key="1">
    <source>
        <dbReference type="Pfam" id="PF12708"/>
    </source>
</evidence>
<dbReference type="InterPro" id="IPR024535">
    <property type="entry name" value="RHGA/B-epi-like_pectate_lyase"/>
</dbReference>